<dbReference type="EMBL" id="JBBUKT010000014">
    <property type="protein sequence ID" value="MEK7953950.1"/>
    <property type="molecule type" value="Genomic_DNA"/>
</dbReference>
<dbReference type="Gene3D" id="3.30.700.10">
    <property type="entry name" value="Glycoprotein, Type 4 Pilin"/>
    <property type="match status" value="1"/>
</dbReference>
<dbReference type="InterPro" id="IPR045584">
    <property type="entry name" value="Pilin-like"/>
</dbReference>
<feature type="transmembrane region" description="Helical" evidence="3">
    <location>
        <begin position="12"/>
        <end position="40"/>
    </location>
</feature>
<comment type="caution">
    <text evidence="5">The sequence shown here is derived from an EMBL/GenBank/DDBJ whole genome shotgun (WGS) entry which is preliminary data.</text>
</comment>
<dbReference type="Proteomes" id="UP001371305">
    <property type="component" value="Unassembled WGS sequence"/>
</dbReference>
<dbReference type="Pfam" id="PF08334">
    <property type="entry name" value="T2SSG"/>
    <property type="match status" value="1"/>
</dbReference>
<dbReference type="SUPFAM" id="SSF54523">
    <property type="entry name" value="Pili subunits"/>
    <property type="match status" value="1"/>
</dbReference>
<feature type="domain" description="Type II secretion system protein GspG C-terminal" evidence="4">
    <location>
        <begin position="115"/>
        <end position="170"/>
    </location>
</feature>
<dbReference type="PRINTS" id="PR00813">
    <property type="entry name" value="BCTERIALGSPG"/>
</dbReference>
<dbReference type="InterPro" id="IPR013545">
    <property type="entry name" value="T2SS_protein-GspG_C"/>
</dbReference>
<keyword evidence="3" id="KW-0472">Membrane</keyword>
<evidence type="ECO:0000259" key="4">
    <source>
        <dbReference type="Pfam" id="PF08334"/>
    </source>
</evidence>
<sequence>MKIQGLRRRHQAGFSLMELVVVVAIIVVLAGLTLSAFNFINQKNARTKAKVQVDLLANALQDYHADNRSFPESTDANGEKGDEVVYKYLYWDGYEARDNGGKIYLGALDPVNNTKGGQAWIQGKDDQARIVDPWGNPYRYRTGEQAVNVDFDLWSMGPDGKTNKDPKHKDSLDDIKNW</sequence>
<evidence type="ECO:0000256" key="3">
    <source>
        <dbReference type="SAM" id="Phobius"/>
    </source>
</evidence>
<dbReference type="Pfam" id="PF07963">
    <property type="entry name" value="N_methyl"/>
    <property type="match status" value="1"/>
</dbReference>
<feature type="compositionally biased region" description="Basic and acidic residues" evidence="2">
    <location>
        <begin position="161"/>
        <end position="178"/>
    </location>
</feature>
<organism evidence="5 6">
    <name type="scientific">Luteolibacter soli</name>
    <dbReference type="NCBI Taxonomy" id="3135280"/>
    <lineage>
        <taxon>Bacteria</taxon>
        <taxon>Pseudomonadati</taxon>
        <taxon>Verrucomicrobiota</taxon>
        <taxon>Verrucomicrobiia</taxon>
        <taxon>Verrucomicrobiales</taxon>
        <taxon>Verrucomicrobiaceae</taxon>
        <taxon>Luteolibacter</taxon>
    </lineage>
</organism>
<dbReference type="PANTHER" id="PTHR30093">
    <property type="entry name" value="GENERAL SECRETION PATHWAY PROTEIN G"/>
    <property type="match status" value="1"/>
</dbReference>
<evidence type="ECO:0000313" key="6">
    <source>
        <dbReference type="Proteomes" id="UP001371305"/>
    </source>
</evidence>
<keyword evidence="3" id="KW-0812">Transmembrane</keyword>
<dbReference type="InterPro" id="IPR000983">
    <property type="entry name" value="Bac_GSPG_pilin"/>
</dbReference>
<reference evidence="5 6" key="1">
    <citation type="submission" date="2024-04" db="EMBL/GenBank/DDBJ databases">
        <title>Luteolibacter sp. isolated from soil.</title>
        <authorList>
            <person name="An J."/>
        </authorList>
    </citation>
    <scope>NUCLEOTIDE SEQUENCE [LARGE SCALE GENOMIC DNA]</scope>
    <source>
        <strain evidence="5 6">Y139</strain>
    </source>
</reference>
<accession>A0ABU9B1R0</accession>
<dbReference type="InterPro" id="IPR012902">
    <property type="entry name" value="N_methyl_site"/>
</dbReference>
<keyword evidence="6" id="KW-1185">Reference proteome</keyword>
<proteinExistence type="predicted"/>
<gene>
    <name evidence="5" type="ORF">WKV53_25765</name>
</gene>
<evidence type="ECO:0000256" key="2">
    <source>
        <dbReference type="SAM" id="MobiDB-lite"/>
    </source>
</evidence>
<keyword evidence="1" id="KW-0488">Methylation</keyword>
<dbReference type="NCBIfam" id="TIGR02532">
    <property type="entry name" value="IV_pilin_GFxxxE"/>
    <property type="match status" value="1"/>
</dbReference>
<evidence type="ECO:0000256" key="1">
    <source>
        <dbReference type="ARBA" id="ARBA00022481"/>
    </source>
</evidence>
<name>A0ABU9B1R0_9BACT</name>
<protein>
    <submittedName>
        <fullName evidence="5">Type II secretion system protein GspG</fullName>
    </submittedName>
</protein>
<keyword evidence="3" id="KW-1133">Transmembrane helix</keyword>
<evidence type="ECO:0000313" key="5">
    <source>
        <dbReference type="EMBL" id="MEK7953950.1"/>
    </source>
</evidence>
<dbReference type="RefSeq" id="WP_341407718.1">
    <property type="nucleotide sequence ID" value="NZ_JBBUKT010000014.1"/>
</dbReference>
<feature type="region of interest" description="Disordered" evidence="2">
    <location>
        <begin position="157"/>
        <end position="178"/>
    </location>
</feature>